<keyword evidence="8" id="KW-1185">Reference proteome</keyword>
<evidence type="ECO:0000259" key="4">
    <source>
        <dbReference type="Pfam" id="PF01833"/>
    </source>
</evidence>
<dbReference type="InterPro" id="IPR002909">
    <property type="entry name" value="IPT_dom"/>
</dbReference>
<gene>
    <name evidence="7" type="ORF">H9Y05_14235</name>
</gene>
<keyword evidence="1 3" id="KW-0732">Signal</keyword>
<protein>
    <submittedName>
        <fullName evidence="7">T9SS type A sorting domain-containing protein</fullName>
    </submittedName>
</protein>
<dbReference type="AlphaFoldDB" id="A0A8J6TY81"/>
<proteinExistence type="predicted"/>
<dbReference type="InterPro" id="IPR026444">
    <property type="entry name" value="Secre_tail"/>
</dbReference>
<feature type="domain" description="Secretion system C-terminal sorting" evidence="5">
    <location>
        <begin position="416"/>
        <end position="485"/>
    </location>
</feature>
<dbReference type="RefSeq" id="WP_216714669.1">
    <property type="nucleotide sequence ID" value="NZ_JACVEL010000012.1"/>
</dbReference>
<dbReference type="Pfam" id="PF21722">
    <property type="entry name" value="Gly_rich_2"/>
    <property type="match status" value="1"/>
</dbReference>
<feature type="chain" id="PRO_5035206675" evidence="3">
    <location>
        <begin position="22"/>
        <end position="488"/>
    </location>
</feature>
<comment type="caution">
    <text evidence="7">The sequence shown here is derived from an EMBL/GenBank/DDBJ whole genome shotgun (WGS) entry which is preliminary data.</text>
</comment>
<evidence type="ECO:0000256" key="2">
    <source>
        <dbReference type="SAM" id="MobiDB-lite"/>
    </source>
</evidence>
<dbReference type="Pfam" id="PF01833">
    <property type="entry name" value="TIG"/>
    <property type="match status" value="1"/>
</dbReference>
<evidence type="ECO:0000256" key="1">
    <source>
        <dbReference type="ARBA" id="ARBA00022729"/>
    </source>
</evidence>
<accession>A0A8J6TY81</accession>
<dbReference type="InterPro" id="IPR049304">
    <property type="entry name" value="Gly_rich_dom"/>
</dbReference>
<sequence length="488" mass="47826">MKTNKYKATIIILIASFASMAQTQQFTTAGVHTFTAPEGVLSVKAEAIGAGGGGGRVRGSSARESGGGGGGAYAKGIVNVVAGNTYTIGVGAAGVQNDNTAQHGGNSYFGSASSSDASLAVRAEGGKTLILSDGSNGTGAPGGKAANSVGNRATYDGGNGGNTSSNDYGGGGGGAAGSNGAGGNGGQGTAGMGTASFGGNGGAGGVSGGDDDGVEGYNYGGGGGGARKSFSGTTVNRFGASGAIGMVIVSWSTISGFTPAAVCAGSGEVITVTGTNFTLIDSVTINGTSVPFTAIDDTQFSFVVPAGVTSGAIIAYTENGSSVALNALEVYDYTVAVTLSGATLTANYTGGNGATYQWKNCVTGTTINGAVGAIYTPVQNGLYAIEVTENGCIAASECITVASLDIASLTENALTVYPNPASATCTIQTHGIIAREVLLTDVNGKEMNRVIPAGVVSEVSLENVNAGIYFIQINTGDGTYIKRLSVIK</sequence>
<evidence type="ECO:0000313" key="7">
    <source>
        <dbReference type="EMBL" id="MBC9813631.1"/>
    </source>
</evidence>
<dbReference type="EMBL" id="JACVEL010000012">
    <property type="protein sequence ID" value="MBC9813631.1"/>
    <property type="molecule type" value="Genomic_DNA"/>
</dbReference>
<feature type="signal peptide" evidence="3">
    <location>
        <begin position="1"/>
        <end position="21"/>
    </location>
</feature>
<evidence type="ECO:0000259" key="6">
    <source>
        <dbReference type="Pfam" id="PF21722"/>
    </source>
</evidence>
<feature type="domain" description="Glycine-rich" evidence="6">
    <location>
        <begin position="27"/>
        <end position="251"/>
    </location>
</feature>
<dbReference type="NCBIfam" id="TIGR04183">
    <property type="entry name" value="Por_Secre_tail"/>
    <property type="match status" value="1"/>
</dbReference>
<reference evidence="7" key="1">
    <citation type="submission" date="2020-09" db="EMBL/GenBank/DDBJ databases">
        <title>Taishania pollutisoli gen. nov., sp. nov., Isolated from Tetrabromobisphenol A-Contaminated Soil.</title>
        <authorList>
            <person name="Chen Q."/>
        </authorList>
    </citation>
    <scope>NUCLEOTIDE SEQUENCE</scope>
    <source>
        <strain evidence="7">CZZ-1</strain>
    </source>
</reference>
<dbReference type="InterPro" id="IPR014756">
    <property type="entry name" value="Ig_E-set"/>
</dbReference>
<evidence type="ECO:0000256" key="3">
    <source>
        <dbReference type="SAM" id="SignalP"/>
    </source>
</evidence>
<evidence type="ECO:0000313" key="8">
    <source>
        <dbReference type="Proteomes" id="UP000652681"/>
    </source>
</evidence>
<feature type="region of interest" description="Disordered" evidence="2">
    <location>
        <begin position="130"/>
        <end position="151"/>
    </location>
</feature>
<dbReference type="Pfam" id="PF18962">
    <property type="entry name" value="Por_Secre_tail"/>
    <property type="match status" value="1"/>
</dbReference>
<feature type="domain" description="IPT/TIG" evidence="4">
    <location>
        <begin position="253"/>
        <end position="320"/>
    </location>
</feature>
<organism evidence="7 8">
    <name type="scientific">Taishania pollutisoli</name>
    <dbReference type="NCBI Taxonomy" id="2766479"/>
    <lineage>
        <taxon>Bacteria</taxon>
        <taxon>Pseudomonadati</taxon>
        <taxon>Bacteroidota</taxon>
        <taxon>Flavobacteriia</taxon>
        <taxon>Flavobacteriales</taxon>
        <taxon>Crocinitomicaceae</taxon>
        <taxon>Taishania</taxon>
    </lineage>
</organism>
<evidence type="ECO:0000259" key="5">
    <source>
        <dbReference type="Pfam" id="PF18962"/>
    </source>
</evidence>
<name>A0A8J6TY81_9FLAO</name>
<dbReference type="Gene3D" id="2.60.40.10">
    <property type="entry name" value="Immunoglobulins"/>
    <property type="match status" value="1"/>
</dbReference>
<dbReference type="Proteomes" id="UP000652681">
    <property type="component" value="Unassembled WGS sequence"/>
</dbReference>
<dbReference type="InterPro" id="IPR013783">
    <property type="entry name" value="Ig-like_fold"/>
</dbReference>
<dbReference type="SUPFAM" id="SSF81296">
    <property type="entry name" value="E set domains"/>
    <property type="match status" value="1"/>
</dbReference>